<keyword evidence="2" id="KW-1185">Reference proteome</keyword>
<comment type="caution">
    <text evidence="1">The sequence shown here is derived from an EMBL/GenBank/DDBJ whole genome shotgun (WGS) entry which is preliminary data.</text>
</comment>
<dbReference type="GO" id="GO:0004497">
    <property type="term" value="F:monooxygenase activity"/>
    <property type="evidence" value="ECO:0007669"/>
    <property type="project" value="InterPro"/>
</dbReference>
<dbReference type="Proteomes" id="UP001194580">
    <property type="component" value="Unassembled WGS sequence"/>
</dbReference>
<protein>
    <submittedName>
        <fullName evidence="1">Uncharacterized protein</fullName>
    </submittedName>
</protein>
<evidence type="ECO:0000313" key="2">
    <source>
        <dbReference type="Proteomes" id="UP001194580"/>
    </source>
</evidence>
<sequence>MKQKNLLPKSDQEPLKHNLTAIIGVTKPLDGSRFPAAYRQFSEVTVVVGKDPLYTLWLSPIVDHRVVWSVSGELLKPEEGDNTNFKQSEFGPEVIDATCGLIQDLEIPYGGTLADLIECTERDHITKVMIDDKHYKTWHYGRTALIGEGQGAEQAIMDAIYLANHLYRLDDHPVHEDFTKIFESYQRRRSPVVKNAAQLTHSMSHLMNTQGIGADVKRKVLFSLPDWVKNAGADKMQVRPLLDYLAPVEDRARKSVKIAM</sequence>
<accession>A0AAD4H3H3</accession>
<dbReference type="SUPFAM" id="SSF51905">
    <property type="entry name" value="FAD/NAD(P)-binding domain"/>
    <property type="match status" value="1"/>
</dbReference>
<dbReference type="InterPro" id="IPR036188">
    <property type="entry name" value="FAD/NAD-bd_sf"/>
</dbReference>
<dbReference type="PANTHER" id="PTHR47356:SF2">
    <property type="entry name" value="FAD-BINDING DOMAIN-CONTAINING PROTEIN-RELATED"/>
    <property type="match status" value="1"/>
</dbReference>
<dbReference type="Gene3D" id="3.50.50.60">
    <property type="entry name" value="FAD/NAD(P)-binding domain"/>
    <property type="match status" value="1"/>
</dbReference>
<evidence type="ECO:0000313" key="1">
    <source>
        <dbReference type="EMBL" id="KAG0271756.1"/>
    </source>
</evidence>
<organism evidence="1 2">
    <name type="scientific">Linnemannia exigua</name>
    <dbReference type="NCBI Taxonomy" id="604196"/>
    <lineage>
        <taxon>Eukaryota</taxon>
        <taxon>Fungi</taxon>
        <taxon>Fungi incertae sedis</taxon>
        <taxon>Mucoromycota</taxon>
        <taxon>Mortierellomycotina</taxon>
        <taxon>Mortierellomycetes</taxon>
        <taxon>Mortierellales</taxon>
        <taxon>Mortierellaceae</taxon>
        <taxon>Linnemannia</taxon>
    </lineage>
</organism>
<dbReference type="AlphaFoldDB" id="A0AAD4H3H3"/>
<proteinExistence type="predicted"/>
<dbReference type="PANTHER" id="PTHR47356">
    <property type="entry name" value="FAD-DEPENDENT MONOOXYGENASE ASQG-RELATED"/>
    <property type="match status" value="1"/>
</dbReference>
<dbReference type="InterPro" id="IPR050562">
    <property type="entry name" value="FAD_mOase_fung"/>
</dbReference>
<reference evidence="1" key="1">
    <citation type="journal article" date="2020" name="Fungal Divers.">
        <title>Resolving the Mortierellaceae phylogeny through synthesis of multi-gene phylogenetics and phylogenomics.</title>
        <authorList>
            <person name="Vandepol N."/>
            <person name="Liber J."/>
            <person name="Desiro A."/>
            <person name="Na H."/>
            <person name="Kennedy M."/>
            <person name="Barry K."/>
            <person name="Grigoriev I.V."/>
            <person name="Miller A.N."/>
            <person name="O'Donnell K."/>
            <person name="Stajich J.E."/>
            <person name="Bonito G."/>
        </authorList>
    </citation>
    <scope>NUCLEOTIDE SEQUENCE</scope>
    <source>
        <strain evidence="1">NRRL 28262</strain>
    </source>
</reference>
<name>A0AAD4H3H3_9FUNG</name>
<dbReference type="EMBL" id="JAAAIL010001068">
    <property type="protein sequence ID" value="KAG0271756.1"/>
    <property type="molecule type" value="Genomic_DNA"/>
</dbReference>
<gene>
    <name evidence="1" type="ORF">BGZ95_000378</name>
</gene>